<evidence type="ECO:0000256" key="1">
    <source>
        <dbReference type="SAM" id="MobiDB-lite"/>
    </source>
</evidence>
<dbReference type="PROSITE" id="PS00636">
    <property type="entry name" value="DNAJ_1"/>
    <property type="match status" value="1"/>
</dbReference>
<dbReference type="Proteomes" id="UP000053617">
    <property type="component" value="Unassembled WGS sequence"/>
</dbReference>
<dbReference type="EMBL" id="KN847477">
    <property type="protein sequence ID" value="KIX06774.1"/>
    <property type="molecule type" value="Genomic_DNA"/>
</dbReference>
<proteinExistence type="predicted"/>
<keyword evidence="4" id="KW-1185">Reference proteome</keyword>
<dbReference type="InterPro" id="IPR050817">
    <property type="entry name" value="DjlA_DnaK_co-chaperone"/>
</dbReference>
<dbReference type="PRINTS" id="PR00625">
    <property type="entry name" value="JDOMAIN"/>
</dbReference>
<dbReference type="VEuPathDB" id="FungiDB:Z518_04750"/>
<gene>
    <name evidence="3" type="ORF">Z518_04750</name>
</gene>
<feature type="region of interest" description="Disordered" evidence="1">
    <location>
        <begin position="24"/>
        <end position="48"/>
    </location>
</feature>
<dbReference type="InterPro" id="IPR018253">
    <property type="entry name" value="DnaJ_domain_CS"/>
</dbReference>
<evidence type="ECO:0000313" key="3">
    <source>
        <dbReference type="EMBL" id="KIX06774.1"/>
    </source>
</evidence>
<dbReference type="STRING" id="1442369.A0A0D2ILY1"/>
<feature type="region of interest" description="Disordered" evidence="1">
    <location>
        <begin position="294"/>
        <end position="315"/>
    </location>
</feature>
<dbReference type="InterPro" id="IPR001623">
    <property type="entry name" value="DnaJ_domain"/>
</dbReference>
<organism evidence="3 4">
    <name type="scientific">Rhinocladiella mackenziei CBS 650.93</name>
    <dbReference type="NCBI Taxonomy" id="1442369"/>
    <lineage>
        <taxon>Eukaryota</taxon>
        <taxon>Fungi</taxon>
        <taxon>Dikarya</taxon>
        <taxon>Ascomycota</taxon>
        <taxon>Pezizomycotina</taxon>
        <taxon>Eurotiomycetes</taxon>
        <taxon>Chaetothyriomycetidae</taxon>
        <taxon>Chaetothyriales</taxon>
        <taxon>Herpotrichiellaceae</taxon>
        <taxon>Rhinocladiella</taxon>
    </lineage>
</organism>
<dbReference type="PANTHER" id="PTHR24074">
    <property type="entry name" value="CO-CHAPERONE PROTEIN DJLA"/>
    <property type="match status" value="1"/>
</dbReference>
<accession>A0A0D2ILY1</accession>
<protein>
    <recommendedName>
        <fullName evidence="2">J domain-containing protein</fullName>
    </recommendedName>
</protein>
<dbReference type="Pfam" id="PF00226">
    <property type="entry name" value="DnaJ"/>
    <property type="match status" value="1"/>
</dbReference>
<dbReference type="PROSITE" id="PS50076">
    <property type="entry name" value="DNAJ_2"/>
    <property type="match status" value="1"/>
</dbReference>
<evidence type="ECO:0000259" key="2">
    <source>
        <dbReference type="PROSITE" id="PS50076"/>
    </source>
</evidence>
<dbReference type="SMART" id="SM00271">
    <property type="entry name" value="DnaJ"/>
    <property type="match status" value="1"/>
</dbReference>
<sequence>MPSSLLKNVKLPAVYSTWQCCACNSSPSHSHKKLKPDPRFTRQSRSYTDAKSDRSFEFRDHMNWPCRKNTAWTPSPYDIFELERTAVYSKHKFYELVKMYHPDRNGSGGSESLTHPERLERYRLVVQAHEILSDPVKRRAYDISGAGWGTRTATRHSSGFTNPEGKRYGFGPDDDQSIFRNATWEDWEKWYRRYDDPPKQEYSGLYVHHNAFASFVILLAVLTGVLQATRAGQFSGSIEERARAFTEETHRFLAARASHLNDNQIGSDGRVKHFLEKRDPSKYGLKDGEEDLYRKHFADQNNLPPPPQLRNVDAD</sequence>
<dbReference type="SUPFAM" id="SSF46565">
    <property type="entry name" value="Chaperone J-domain"/>
    <property type="match status" value="1"/>
</dbReference>
<name>A0A0D2ILY1_9EURO</name>
<feature type="domain" description="J" evidence="2">
    <location>
        <begin position="75"/>
        <end position="145"/>
    </location>
</feature>
<dbReference type="GeneID" id="25292821"/>
<dbReference type="CDD" id="cd06257">
    <property type="entry name" value="DnaJ"/>
    <property type="match status" value="1"/>
</dbReference>
<dbReference type="RefSeq" id="XP_013273910.1">
    <property type="nucleotide sequence ID" value="XM_013418456.1"/>
</dbReference>
<dbReference type="OrthoDB" id="17458at2759"/>
<evidence type="ECO:0000313" key="4">
    <source>
        <dbReference type="Proteomes" id="UP000053617"/>
    </source>
</evidence>
<dbReference type="Gene3D" id="1.10.287.110">
    <property type="entry name" value="DnaJ domain"/>
    <property type="match status" value="1"/>
</dbReference>
<dbReference type="HOGENOM" id="CLU_063296_0_0_1"/>
<reference evidence="3 4" key="1">
    <citation type="submission" date="2015-01" db="EMBL/GenBank/DDBJ databases">
        <title>The Genome Sequence of Rhinocladiella mackenzie CBS 650.93.</title>
        <authorList>
            <consortium name="The Broad Institute Genomics Platform"/>
            <person name="Cuomo C."/>
            <person name="de Hoog S."/>
            <person name="Gorbushina A."/>
            <person name="Stielow B."/>
            <person name="Teixiera M."/>
            <person name="Abouelleil A."/>
            <person name="Chapman S.B."/>
            <person name="Priest M."/>
            <person name="Young S.K."/>
            <person name="Wortman J."/>
            <person name="Nusbaum C."/>
            <person name="Birren B."/>
        </authorList>
    </citation>
    <scope>NUCLEOTIDE SEQUENCE [LARGE SCALE GENOMIC DNA]</scope>
    <source>
        <strain evidence="3 4">CBS 650.93</strain>
    </source>
</reference>
<dbReference type="AlphaFoldDB" id="A0A0D2ILY1"/>
<dbReference type="InterPro" id="IPR036869">
    <property type="entry name" value="J_dom_sf"/>
</dbReference>